<evidence type="ECO:0000313" key="3">
    <source>
        <dbReference type="Proteomes" id="UP000186922"/>
    </source>
</evidence>
<sequence>MDGSENMPAKDQAGSAVVFFHTVKAEPPATLVRAVALSDLRPTNRDLVRERGFCQVRVIDKWLPCIVVEINGMRCLDEEIVKVLEDEVHLERRGENIAMELGFSRVRRTVLDRTTTQPPKAVHGQHERLPVVQRSMDIPVTPPEVQAPNSFTAPSSSSSSPQSSPTVARSRPAVAGKSKKAATLFRDTMRSQPMDGDHHVRLIEREYGGTASTSRPEDSARNGRVGKGGDGGDLIYKICHSGFYSSNVHSKRPVSPVSKSLKDLPKTVFSYHYNQDINVAELRHEMWQRNTWQDASNEALHCLFSDADLTSSVPSNAGATMHQKNLLDPTRVNVIYELAGETCRDLYKTTLEWRDFGKNIGTHKSVLRSRLSLPRRRKRPHVKKDEVSKEREKKSNEEETDLPVRRKWSTVKAEMVKVKDAEDIHEEMKKESEK</sequence>
<dbReference type="Proteomes" id="UP000186922">
    <property type="component" value="Unassembled WGS sequence"/>
</dbReference>
<proteinExistence type="predicted"/>
<dbReference type="AlphaFoldDB" id="A0A1D1VBA2"/>
<feature type="compositionally biased region" description="Basic and acidic residues" evidence="1">
    <location>
        <begin position="383"/>
        <end position="397"/>
    </location>
</feature>
<feature type="region of interest" description="Disordered" evidence="1">
    <location>
        <begin position="371"/>
        <end position="405"/>
    </location>
</feature>
<feature type="compositionally biased region" description="Basic residues" evidence="1">
    <location>
        <begin position="373"/>
        <end position="382"/>
    </location>
</feature>
<dbReference type="EMBL" id="BDGG01000004">
    <property type="protein sequence ID" value="GAU97027.1"/>
    <property type="molecule type" value="Genomic_DNA"/>
</dbReference>
<accession>A0A1D1VBA2</accession>
<organism evidence="2 3">
    <name type="scientific">Ramazzottius varieornatus</name>
    <name type="common">Water bear</name>
    <name type="synonym">Tardigrade</name>
    <dbReference type="NCBI Taxonomy" id="947166"/>
    <lineage>
        <taxon>Eukaryota</taxon>
        <taxon>Metazoa</taxon>
        <taxon>Ecdysozoa</taxon>
        <taxon>Tardigrada</taxon>
        <taxon>Eutardigrada</taxon>
        <taxon>Parachela</taxon>
        <taxon>Hypsibioidea</taxon>
        <taxon>Ramazzottiidae</taxon>
        <taxon>Ramazzottius</taxon>
    </lineage>
</organism>
<gene>
    <name evidence="2" type="primary">RvY_08390-1</name>
    <name evidence="2" type="synonym">RvY_08390.1</name>
    <name evidence="2" type="ORF">RvY_08390</name>
</gene>
<keyword evidence="3" id="KW-1185">Reference proteome</keyword>
<feature type="compositionally biased region" description="Low complexity" evidence="1">
    <location>
        <begin position="154"/>
        <end position="165"/>
    </location>
</feature>
<evidence type="ECO:0000256" key="1">
    <source>
        <dbReference type="SAM" id="MobiDB-lite"/>
    </source>
</evidence>
<comment type="caution">
    <text evidence="2">The sequence shown here is derived from an EMBL/GenBank/DDBJ whole genome shotgun (WGS) entry which is preliminary data.</text>
</comment>
<evidence type="ECO:0000313" key="2">
    <source>
        <dbReference type="EMBL" id="GAU97027.1"/>
    </source>
</evidence>
<name>A0A1D1VBA2_RAMVA</name>
<reference evidence="2 3" key="1">
    <citation type="journal article" date="2016" name="Nat. Commun.">
        <title>Extremotolerant tardigrade genome and improved radiotolerance of human cultured cells by tardigrade-unique protein.</title>
        <authorList>
            <person name="Hashimoto T."/>
            <person name="Horikawa D.D."/>
            <person name="Saito Y."/>
            <person name="Kuwahara H."/>
            <person name="Kozuka-Hata H."/>
            <person name="Shin-I T."/>
            <person name="Minakuchi Y."/>
            <person name="Ohishi K."/>
            <person name="Motoyama A."/>
            <person name="Aizu T."/>
            <person name="Enomoto A."/>
            <person name="Kondo K."/>
            <person name="Tanaka S."/>
            <person name="Hara Y."/>
            <person name="Koshikawa S."/>
            <person name="Sagara H."/>
            <person name="Miura T."/>
            <person name="Yokobori S."/>
            <person name="Miyagawa K."/>
            <person name="Suzuki Y."/>
            <person name="Kubo T."/>
            <person name="Oyama M."/>
            <person name="Kohara Y."/>
            <person name="Fujiyama A."/>
            <person name="Arakawa K."/>
            <person name="Katayama T."/>
            <person name="Toyoda A."/>
            <person name="Kunieda T."/>
        </authorList>
    </citation>
    <scope>NUCLEOTIDE SEQUENCE [LARGE SCALE GENOMIC DNA]</scope>
    <source>
        <strain evidence="2 3">YOKOZUNA-1</strain>
    </source>
</reference>
<feature type="region of interest" description="Disordered" evidence="1">
    <location>
        <begin position="140"/>
        <end position="227"/>
    </location>
</feature>
<feature type="compositionally biased region" description="Basic and acidic residues" evidence="1">
    <location>
        <begin position="195"/>
        <end position="207"/>
    </location>
</feature>
<protein>
    <submittedName>
        <fullName evidence="2">Uncharacterized protein</fullName>
    </submittedName>
</protein>